<dbReference type="GO" id="GO:0005829">
    <property type="term" value="C:cytosol"/>
    <property type="evidence" value="ECO:0007669"/>
    <property type="project" value="TreeGrafter"/>
</dbReference>
<keyword evidence="1" id="KW-0238">DNA-binding</keyword>
<dbReference type="InterPro" id="IPR010982">
    <property type="entry name" value="Lambda_DNA-bd_dom_sf"/>
</dbReference>
<evidence type="ECO:0000313" key="3">
    <source>
        <dbReference type="EMBL" id="KZE36990.1"/>
    </source>
</evidence>
<evidence type="ECO:0000313" key="4">
    <source>
        <dbReference type="Proteomes" id="UP000076490"/>
    </source>
</evidence>
<accession>A0A161SPH0</accession>
<name>A0A161SPH0_9BACL</name>
<dbReference type="InterPro" id="IPR050807">
    <property type="entry name" value="TransReg_Diox_bact_type"/>
</dbReference>
<dbReference type="InterPro" id="IPR011990">
    <property type="entry name" value="TPR-like_helical_dom_sf"/>
</dbReference>
<dbReference type="OrthoDB" id="290878at2"/>
<dbReference type="Proteomes" id="UP000076490">
    <property type="component" value="Unassembled WGS sequence"/>
</dbReference>
<dbReference type="CDD" id="cd00093">
    <property type="entry name" value="HTH_XRE"/>
    <property type="match status" value="1"/>
</dbReference>
<dbReference type="PROSITE" id="PS50943">
    <property type="entry name" value="HTH_CROC1"/>
    <property type="match status" value="1"/>
</dbReference>
<sequence>METLGERIRRLRKERKMTLQELAGEKMSKGMLSLIENNKAKPSMESLSHIAAQLNVPASDLLEESSREELRELLDQAEEYASVRALDEGAKEAREHLVRLIGPYVGRMGGGYESGRLLEMYGRSLHHLEEDGWEEPINRAAAIYDSLNIVPRRAAIGMFRAQLLFAQHRYAESLETLIRERAALEENGLFIEPMTRLDFDYLQAALLYAVGKTEEAVSVMERALAFSRENDLYYHMSDWYRLASVHALMAGMEDEYGHYRKKIRQYAEFADDKETAGFLTFLDVHELNSFRNDYEEAYRRIQEWPDDPEQAMPNPLNSPYKSLETGKALSGLGRHQEALEALDRALVPREYIHHPIDLSIFMEGEAYKAESLWAAGETGKALSLIRDVQERIAPLPRTPYKDRVEQVHERLTAK</sequence>
<protein>
    <recommendedName>
        <fullName evidence="2">HTH cro/C1-type domain-containing protein</fullName>
    </recommendedName>
</protein>
<dbReference type="AlphaFoldDB" id="A0A161SPH0"/>
<organism evidence="3 4">
    <name type="scientific">Bhargavaea cecembensis</name>
    <dbReference type="NCBI Taxonomy" id="394098"/>
    <lineage>
        <taxon>Bacteria</taxon>
        <taxon>Bacillati</taxon>
        <taxon>Bacillota</taxon>
        <taxon>Bacilli</taxon>
        <taxon>Bacillales</taxon>
        <taxon>Caryophanaceae</taxon>
        <taxon>Bhargavaea</taxon>
    </lineage>
</organism>
<comment type="caution">
    <text evidence="3">The sequence shown here is derived from an EMBL/GenBank/DDBJ whole genome shotgun (WGS) entry which is preliminary data.</text>
</comment>
<dbReference type="Gene3D" id="1.25.40.10">
    <property type="entry name" value="Tetratricopeptide repeat domain"/>
    <property type="match status" value="1"/>
</dbReference>
<evidence type="ECO:0000259" key="2">
    <source>
        <dbReference type="PROSITE" id="PS50943"/>
    </source>
</evidence>
<dbReference type="GO" id="GO:0003677">
    <property type="term" value="F:DNA binding"/>
    <property type="evidence" value="ECO:0007669"/>
    <property type="project" value="UniProtKB-KW"/>
</dbReference>
<evidence type="ECO:0000256" key="1">
    <source>
        <dbReference type="ARBA" id="ARBA00023125"/>
    </source>
</evidence>
<gene>
    <name evidence="3" type="ORF">AV656_10415</name>
</gene>
<dbReference type="RefSeq" id="WP_063181810.1">
    <property type="nucleotide sequence ID" value="NZ_LQNT01000011.1"/>
</dbReference>
<dbReference type="GO" id="GO:0003700">
    <property type="term" value="F:DNA-binding transcription factor activity"/>
    <property type="evidence" value="ECO:0007669"/>
    <property type="project" value="TreeGrafter"/>
</dbReference>
<dbReference type="SUPFAM" id="SSF48452">
    <property type="entry name" value="TPR-like"/>
    <property type="match status" value="2"/>
</dbReference>
<dbReference type="SUPFAM" id="SSF47413">
    <property type="entry name" value="lambda repressor-like DNA-binding domains"/>
    <property type="match status" value="1"/>
</dbReference>
<dbReference type="EMBL" id="LQNT01000011">
    <property type="protein sequence ID" value="KZE36990.1"/>
    <property type="molecule type" value="Genomic_DNA"/>
</dbReference>
<proteinExistence type="predicted"/>
<dbReference type="PANTHER" id="PTHR46797:SF1">
    <property type="entry name" value="METHYLPHOSPHONATE SYNTHASE"/>
    <property type="match status" value="1"/>
</dbReference>
<dbReference type="SMART" id="SM00530">
    <property type="entry name" value="HTH_XRE"/>
    <property type="match status" value="1"/>
</dbReference>
<dbReference type="Gene3D" id="1.10.260.40">
    <property type="entry name" value="lambda repressor-like DNA-binding domains"/>
    <property type="match status" value="1"/>
</dbReference>
<dbReference type="Pfam" id="PF12844">
    <property type="entry name" value="HTH_19"/>
    <property type="match status" value="1"/>
</dbReference>
<dbReference type="PANTHER" id="PTHR46797">
    <property type="entry name" value="HTH-TYPE TRANSCRIPTIONAL REGULATOR"/>
    <property type="match status" value="1"/>
</dbReference>
<dbReference type="InterPro" id="IPR001387">
    <property type="entry name" value="Cro/C1-type_HTH"/>
</dbReference>
<reference evidence="3 4" key="1">
    <citation type="submission" date="2016-01" db="EMBL/GenBank/DDBJ databases">
        <title>Whole genome sequencing of Bhargavaea cecembensis T14.</title>
        <authorList>
            <person name="Hong K.W."/>
        </authorList>
    </citation>
    <scope>NUCLEOTIDE SEQUENCE [LARGE SCALE GENOMIC DNA]</scope>
    <source>
        <strain evidence="3 4">T14</strain>
    </source>
</reference>
<feature type="domain" description="HTH cro/C1-type" evidence="2">
    <location>
        <begin position="8"/>
        <end position="61"/>
    </location>
</feature>